<dbReference type="PANTHER" id="PTHR43685">
    <property type="entry name" value="GLYCOSYLTRANSFERASE"/>
    <property type="match status" value="1"/>
</dbReference>
<dbReference type="SUPFAM" id="SSF53448">
    <property type="entry name" value="Nucleotide-diphospho-sugar transferases"/>
    <property type="match status" value="1"/>
</dbReference>
<name>A0A939QKU2_9MICO</name>
<gene>
    <name evidence="2" type="ORF">J4H85_06970</name>
</gene>
<dbReference type="GO" id="GO:0044010">
    <property type="term" value="P:single-species biofilm formation"/>
    <property type="evidence" value="ECO:0007669"/>
    <property type="project" value="TreeGrafter"/>
</dbReference>
<organism evidence="2 3">
    <name type="scientific">Leucobacter tardus</name>
    <dbReference type="NCBI Taxonomy" id="501483"/>
    <lineage>
        <taxon>Bacteria</taxon>
        <taxon>Bacillati</taxon>
        <taxon>Actinomycetota</taxon>
        <taxon>Actinomycetes</taxon>
        <taxon>Micrococcales</taxon>
        <taxon>Microbacteriaceae</taxon>
        <taxon>Leucobacter</taxon>
    </lineage>
</organism>
<dbReference type="CDD" id="cd00761">
    <property type="entry name" value="Glyco_tranf_GTA_type"/>
    <property type="match status" value="1"/>
</dbReference>
<dbReference type="Proteomes" id="UP000668403">
    <property type="component" value="Unassembled WGS sequence"/>
</dbReference>
<protein>
    <submittedName>
        <fullName evidence="2">Glycosyltransferase family 2 protein</fullName>
    </submittedName>
</protein>
<accession>A0A939QKU2</accession>
<dbReference type="InterPro" id="IPR029044">
    <property type="entry name" value="Nucleotide-diphossugar_trans"/>
</dbReference>
<dbReference type="InterPro" id="IPR050834">
    <property type="entry name" value="Glycosyltransf_2"/>
</dbReference>
<dbReference type="EMBL" id="JAGFBF010000004">
    <property type="protein sequence ID" value="MBO2989736.1"/>
    <property type="molecule type" value="Genomic_DNA"/>
</dbReference>
<proteinExistence type="predicted"/>
<dbReference type="RefSeq" id="WP_208238163.1">
    <property type="nucleotide sequence ID" value="NZ_BAAAQU010000001.1"/>
</dbReference>
<feature type="domain" description="Glycosyltransferase 2-like" evidence="1">
    <location>
        <begin position="10"/>
        <end position="125"/>
    </location>
</feature>
<evidence type="ECO:0000313" key="2">
    <source>
        <dbReference type="EMBL" id="MBO2989736.1"/>
    </source>
</evidence>
<comment type="caution">
    <text evidence="2">The sequence shown here is derived from an EMBL/GenBank/DDBJ whole genome shotgun (WGS) entry which is preliminary data.</text>
</comment>
<reference evidence="2" key="1">
    <citation type="submission" date="2021-03" db="EMBL/GenBank/DDBJ databases">
        <title>Leucobacter chromiisoli sp. nov., isolated from chromium-containing soil of chemical plant.</title>
        <authorList>
            <person name="Xu Z."/>
        </authorList>
    </citation>
    <scope>NUCLEOTIDE SEQUENCE</scope>
    <source>
        <strain evidence="2">K 70/01</strain>
    </source>
</reference>
<dbReference type="InterPro" id="IPR001173">
    <property type="entry name" value="Glyco_trans_2-like"/>
</dbReference>
<dbReference type="AlphaFoldDB" id="A0A939QKU2"/>
<evidence type="ECO:0000259" key="1">
    <source>
        <dbReference type="Pfam" id="PF00535"/>
    </source>
</evidence>
<sequence>MGRTDEVSVSVVIPVKNDASLLRRCLTALAAQRRAPDEVIVVDNGSIDDSAAVAEQFGATVVPCALRGIAAASAAGYDAARGDHVLRLDADCVPSPDWVSTMSAALQADAATAVVSGGARFIDGPRALRGLVAAIYLGAYTAATFPALGHRPVFGSNLGFRRTAWLGVRDRVHRARWVHDDLDLAYHFGVRTCLGVVPSTGMGMSMRPFAHPGAFARRVARGVRTVLTHWPRDFPPLRWVHLAVRTRLRGASRS</sequence>
<keyword evidence="3" id="KW-1185">Reference proteome</keyword>
<evidence type="ECO:0000313" key="3">
    <source>
        <dbReference type="Proteomes" id="UP000668403"/>
    </source>
</evidence>
<dbReference type="Pfam" id="PF00535">
    <property type="entry name" value="Glycos_transf_2"/>
    <property type="match status" value="1"/>
</dbReference>
<dbReference type="Gene3D" id="3.90.550.10">
    <property type="entry name" value="Spore Coat Polysaccharide Biosynthesis Protein SpsA, Chain A"/>
    <property type="match status" value="1"/>
</dbReference>
<dbReference type="PANTHER" id="PTHR43685:SF2">
    <property type="entry name" value="GLYCOSYLTRANSFERASE 2-LIKE DOMAIN-CONTAINING PROTEIN"/>
    <property type="match status" value="1"/>
</dbReference>